<feature type="compositionally biased region" description="Pro residues" evidence="1">
    <location>
        <begin position="568"/>
        <end position="594"/>
    </location>
</feature>
<feature type="compositionally biased region" description="Basic and acidic residues" evidence="1">
    <location>
        <begin position="132"/>
        <end position="143"/>
    </location>
</feature>
<feature type="compositionally biased region" description="Low complexity" evidence="1">
    <location>
        <begin position="263"/>
        <end position="276"/>
    </location>
</feature>
<feature type="compositionally biased region" description="Low complexity" evidence="1">
    <location>
        <begin position="519"/>
        <end position="554"/>
    </location>
</feature>
<gene>
    <name evidence="2" type="ORF">C8J55DRAFT_567029</name>
</gene>
<comment type="caution">
    <text evidence="2">The sequence shown here is derived from an EMBL/GenBank/DDBJ whole genome shotgun (WGS) entry which is preliminary data.</text>
</comment>
<evidence type="ECO:0000313" key="3">
    <source>
        <dbReference type="Proteomes" id="UP001150238"/>
    </source>
</evidence>
<sequence>MAKDCGNISLLCDALQKVPCTHGLSFQASFSSSRLSSNFNVDILPNATLSTRSPSVCSVKSGVASLLHRATNRGSNQEKSDTSSIYSITSTASNAFSSPHNHPHTHMSSHAGSGRSLHKKTSNLSSGTEASISKEDLGSKQHPECSPSDGNYSPQTPSRSATSSLRRLAAPPSSFSPKGIHTSNLDPPREQGRTQDIFDDANLVTSTDIKREIAAVEAEAAEETLPSHPSLPSLPSLDLLDSLQLNNKELVPSFLPPPPALPPSSSAVSSSVSSTFSGSTLTFSMPSIPLPLTVTTSDGGSAPHLEDPLVAPRAQKVDPEIPANMARNLDETLRGVSPPVPVSLNNPGGFNIPSPQPPLQASLPDPNPTPNPNPHRSYYGGSMLVTDNNNIHKEPSRRLQRYHNTPPTHLLLPLSPPPSHPPLTIPPSKSPGPETSSSSSNSSSPTNSSSTSPTSPSPSSSKLLPSRTPPRPIPTSPNQSTTAPPSSPPVPSLNTPRKTPAAHSATSNPPHAQDTPKPGSASGATTKGSGTPHMHGSVSSAVSAPASQGASSSVNTPNRTSIQSSSLTPPPPRGPLPPRSPGSPPRSPHPPPLLPGSIQARTHPPDPVADPLPDEVQVAGLSFRVVFPLPLLTTPTPPVTVAPQGFPEHHHHPREPLLDPAAPKHLQKWGYWERKLRMRSALLCRLWRGS</sequence>
<organism evidence="2 3">
    <name type="scientific">Lentinula lateritia</name>
    <dbReference type="NCBI Taxonomy" id="40482"/>
    <lineage>
        <taxon>Eukaryota</taxon>
        <taxon>Fungi</taxon>
        <taxon>Dikarya</taxon>
        <taxon>Basidiomycota</taxon>
        <taxon>Agaricomycotina</taxon>
        <taxon>Agaricomycetes</taxon>
        <taxon>Agaricomycetidae</taxon>
        <taxon>Agaricales</taxon>
        <taxon>Marasmiineae</taxon>
        <taxon>Omphalotaceae</taxon>
        <taxon>Lentinula</taxon>
    </lineage>
</organism>
<feature type="compositionally biased region" description="Low complexity" evidence="1">
    <location>
        <begin position="431"/>
        <end position="466"/>
    </location>
</feature>
<evidence type="ECO:0000256" key="1">
    <source>
        <dbReference type="SAM" id="MobiDB-lite"/>
    </source>
</evidence>
<evidence type="ECO:0000313" key="2">
    <source>
        <dbReference type="EMBL" id="KAJ4464249.1"/>
    </source>
</evidence>
<accession>A0A9W9DD59</accession>
<feature type="compositionally biased region" description="Pro residues" evidence="1">
    <location>
        <begin position="414"/>
        <end position="430"/>
    </location>
</feature>
<name>A0A9W9DD59_9AGAR</name>
<dbReference type="EMBL" id="JANVFS010000061">
    <property type="protein sequence ID" value="KAJ4464249.1"/>
    <property type="molecule type" value="Genomic_DNA"/>
</dbReference>
<feature type="region of interest" description="Disordered" evidence="1">
    <location>
        <begin position="401"/>
        <end position="613"/>
    </location>
</feature>
<feature type="compositionally biased region" description="Low complexity" evidence="1">
    <location>
        <begin position="156"/>
        <end position="171"/>
    </location>
</feature>
<reference evidence="2" key="2">
    <citation type="journal article" date="2023" name="Proc. Natl. Acad. Sci. U.S.A.">
        <title>A global phylogenomic analysis of the shiitake genus Lentinula.</title>
        <authorList>
            <person name="Sierra-Patev S."/>
            <person name="Min B."/>
            <person name="Naranjo-Ortiz M."/>
            <person name="Looney B."/>
            <person name="Konkel Z."/>
            <person name="Slot J.C."/>
            <person name="Sakamoto Y."/>
            <person name="Steenwyk J.L."/>
            <person name="Rokas A."/>
            <person name="Carro J."/>
            <person name="Camarero S."/>
            <person name="Ferreira P."/>
            <person name="Molpeceres G."/>
            <person name="Ruiz-Duenas F.J."/>
            <person name="Serrano A."/>
            <person name="Henrissat B."/>
            <person name="Drula E."/>
            <person name="Hughes K.W."/>
            <person name="Mata J.L."/>
            <person name="Ishikawa N.K."/>
            <person name="Vargas-Isla R."/>
            <person name="Ushijima S."/>
            <person name="Smith C.A."/>
            <person name="Donoghue J."/>
            <person name="Ahrendt S."/>
            <person name="Andreopoulos W."/>
            <person name="He G."/>
            <person name="LaButti K."/>
            <person name="Lipzen A."/>
            <person name="Ng V."/>
            <person name="Riley R."/>
            <person name="Sandor L."/>
            <person name="Barry K."/>
            <person name="Martinez A.T."/>
            <person name="Xiao Y."/>
            <person name="Gibbons J.G."/>
            <person name="Terashima K."/>
            <person name="Grigoriev I.V."/>
            <person name="Hibbett D."/>
        </authorList>
    </citation>
    <scope>NUCLEOTIDE SEQUENCE</scope>
    <source>
        <strain evidence="2">Sp2 HRB7682 ss15</strain>
    </source>
</reference>
<feature type="region of interest" description="Disordered" evidence="1">
    <location>
        <begin position="333"/>
        <end position="389"/>
    </location>
</feature>
<protein>
    <submittedName>
        <fullName evidence="2">Uncharacterized protein</fullName>
    </submittedName>
</protein>
<dbReference type="Proteomes" id="UP001150238">
    <property type="component" value="Unassembled WGS sequence"/>
</dbReference>
<reference evidence="2" key="1">
    <citation type="submission" date="2022-08" db="EMBL/GenBank/DDBJ databases">
        <authorList>
            <consortium name="DOE Joint Genome Institute"/>
            <person name="Min B."/>
            <person name="Riley R."/>
            <person name="Sierra-Patev S."/>
            <person name="Naranjo-Ortiz M."/>
            <person name="Looney B."/>
            <person name="Konkel Z."/>
            <person name="Slot J.C."/>
            <person name="Sakamoto Y."/>
            <person name="Steenwyk J.L."/>
            <person name="Rokas A."/>
            <person name="Carro J."/>
            <person name="Camarero S."/>
            <person name="Ferreira P."/>
            <person name="Molpeceres G."/>
            <person name="Ruiz-Duenas F.J."/>
            <person name="Serrano A."/>
            <person name="Henrissat B."/>
            <person name="Drula E."/>
            <person name="Hughes K.W."/>
            <person name="Mata J.L."/>
            <person name="Ishikawa N.K."/>
            <person name="Vargas-Isla R."/>
            <person name="Ushijima S."/>
            <person name="Smith C.A."/>
            <person name="Ahrendt S."/>
            <person name="Andreopoulos W."/>
            <person name="He G."/>
            <person name="Labutti K."/>
            <person name="Lipzen A."/>
            <person name="Ng V."/>
            <person name="Sandor L."/>
            <person name="Barry K."/>
            <person name="Martinez A.T."/>
            <person name="Xiao Y."/>
            <person name="Gibbons J.G."/>
            <person name="Terashima K."/>
            <person name="Hibbett D.S."/>
            <person name="Grigoriev I.V."/>
        </authorList>
    </citation>
    <scope>NUCLEOTIDE SEQUENCE</scope>
    <source>
        <strain evidence="2">Sp2 HRB7682 ss15</strain>
    </source>
</reference>
<proteinExistence type="predicted"/>
<dbReference type="AlphaFoldDB" id="A0A9W9DD59"/>
<feature type="region of interest" description="Disordered" evidence="1">
    <location>
        <begin position="93"/>
        <end position="194"/>
    </location>
</feature>
<feature type="region of interest" description="Disordered" evidence="1">
    <location>
        <begin position="254"/>
        <end position="276"/>
    </location>
</feature>
<feature type="compositionally biased region" description="Polar residues" evidence="1">
    <location>
        <begin position="122"/>
        <end position="131"/>
    </location>
</feature>
<feature type="compositionally biased region" description="Polar residues" evidence="1">
    <location>
        <begin position="173"/>
        <end position="185"/>
    </location>
</feature>